<reference evidence="3" key="1">
    <citation type="journal article" date="2019" name="Int. J. Syst. Evol. Microbiol.">
        <title>The Global Catalogue of Microorganisms (GCM) 10K type strain sequencing project: providing services to taxonomists for standard genome sequencing and annotation.</title>
        <authorList>
            <consortium name="The Broad Institute Genomics Platform"/>
            <consortium name="The Broad Institute Genome Sequencing Center for Infectious Disease"/>
            <person name="Wu L."/>
            <person name="Ma J."/>
        </authorList>
    </citation>
    <scope>NUCLEOTIDE SEQUENCE [LARGE SCALE GENOMIC DNA]</scope>
    <source>
        <strain evidence="3">TBRC 1826</strain>
    </source>
</reference>
<dbReference type="EMBL" id="JBHSBH010000010">
    <property type="protein sequence ID" value="MFC3997314.1"/>
    <property type="molecule type" value="Genomic_DNA"/>
</dbReference>
<protein>
    <submittedName>
        <fullName evidence="2">ABC transporter substrate-binding protein</fullName>
    </submittedName>
</protein>
<organism evidence="2 3">
    <name type="scientific">Nocardiopsis sediminis</name>
    <dbReference type="NCBI Taxonomy" id="1778267"/>
    <lineage>
        <taxon>Bacteria</taxon>
        <taxon>Bacillati</taxon>
        <taxon>Actinomycetota</taxon>
        <taxon>Actinomycetes</taxon>
        <taxon>Streptosporangiales</taxon>
        <taxon>Nocardiopsidaceae</taxon>
        <taxon>Nocardiopsis</taxon>
    </lineage>
</organism>
<dbReference type="PANTHER" id="PTHR30222">
    <property type="entry name" value="SPERMIDINE/PUTRESCINE-BINDING PERIPLASMIC PROTEIN"/>
    <property type="match status" value="1"/>
</dbReference>
<dbReference type="InterPro" id="IPR006311">
    <property type="entry name" value="TAT_signal"/>
</dbReference>
<keyword evidence="3" id="KW-1185">Reference proteome</keyword>
<dbReference type="Pfam" id="PF13416">
    <property type="entry name" value="SBP_bac_8"/>
    <property type="match status" value="1"/>
</dbReference>
<dbReference type="RefSeq" id="WP_378534183.1">
    <property type="nucleotide sequence ID" value="NZ_JBHSBH010000010.1"/>
</dbReference>
<dbReference type="Gene3D" id="3.40.190.10">
    <property type="entry name" value="Periplasmic binding protein-like II"/>
    <property type="match status" value="2"/>
</dbReference>
<dbReference type="SUPFAM" id="SSF53850">
    <property type="entry name" value="Periplasmic binding protein-like II"/>
    <property type="match status" value="1"/>
</dbReference>
<name>A0ABV8FME5_9ACTN</name>
<gene>
    <name evidence="2" type="ORF">ACFOVU_15390</name>
</gene>
<evidence type="ECO:0000313" key="3">
    <source>
        <dbReference type="Proteomes" id="UP001595847"/>
    </source>
</evidence>
<dbReference type="Proteomes" id="UP001595847">
    <property type="component" value="Unassembled WGS sequence"/>
</dbReference>
<dbReference type="CDD" id="cd13589">
    <property type="entry name" value="PBP2_polyamine_RpCGA009"/>
    <property type="match status" value="1"/>
</dbReference>
<accession>A0ABV8FME5</accession>
<dbReference type="InterPro" id="IPR006059">
    <property type="entry name" value="SBP"/>
</dbReference>
<proteinExistence type="predicted"/>
<comment type="caution">
    <text evidence="2">The sequence shown here is derived from an EMBL/GenBank/DDBJ whole genome shotgun (WGS) entry which is preliminary data.</text>
</comment>
<dbReference type="PROSITE" id="PS51318">
    <property type="entry name" value="TAT"/>
    <property type="match status" value="1"/>
</dbReference>
<evidence type="ECO:0000313" key="2">
    <source>
        <dbReference type="EMBL" id="MFC3997314.1"/>
    </source>
</evidence>
<keyword evidence="1" id="KW-0732">Signal</keyword>
<evidence type="ECO:0000256" key="1">
    <source>
        <dbReference type="ARBA" id="ARBA00022729"/>
    </source>
</evidence>
<sequence length="366" mass="40399">MSPRNEKAPWAAGTGGGLDRRRLLRLAGLTGLAGAGQLTIGGCSAFGRQREGTVVFVSDGGEYQAAERDAWLTPFQARRPDLRVAEDVPKNYAKLQAMVASDNVLWDLVTATGDFGFGPDRDSLVDFAGHGLPLDELMPEYTHDSIVGHTIFSNVLAYRTDMFGGKEPEGWADFFDLDKFPGRRGLRNFPSGAVLEIALTADGVAPEDLYPIDFDRAFAKLDTIKDETVFWTTGAQSAQLIADGEVSMVQVWNGRVYNLQKEGAPIAIQWNQHFIQADSLVVPRGANVEHAMDLARFCLSAENNAKLSRHIPYGPTNREALDLVEPSMVEHLPTSYLDIGIDFDNRWLNANRAEVDSRWQNWVRSA</sequence>
<dbReference type="PANTHER" id="PTHR30222:SF2">
    <property type="entry name" value="ABC TRANSPORTER SUBSTRATE-BINDING PROTEIN"/>
    <property type="match status" value="1"/>
</dbReference>